<comment type="caution">
    <text evidence="1">The sequence shown here is derived from an EMBL/GenBank/DDBJ whole genome shotgun (WGS) entry which is preliminary data.</text>
</comment>
<evidence type="ECO:0000313" key="2">
    <source>
        <dbReference type="Proteomes" id="UP001066276"/>
    </source>
</evidence>
<evidence type="ECO:0000313" key="1">
    <source>
        <dbReference type="EMBL" id="KAJ1127272.1"/>
    </source>
</evidence>
<organism evidence="1 2">
    <name type="scientific">Pleurodeles waltl</name>
    <name type="common">Iberian ribbed newt</name>
    <dbReference type="NCBI Taxonomy" id="8319"/>
    <lineage>
        <taxon>Eukaryota</taxon>
        <taxon>Metazoa</taxon>
        <taxon>Chordata</taxon>
        <taxon>Craniata</taxon>
        <taxon>Vertebrata</taxon>
        <taxon>Euteleostomi</taxon>
        <taxon>Amphibia</taxon>
        <taxon>Batrachia</taxon>
        <taxon>Caudata</taxon>
        <taxon>Salamandroidea</taxon>
        <taxon>Salamandridae</taxon>
        <taxon>Pleurodelinae</taxon>
        <taxon>Pleurodeles</taxon>
    </lineage>
</organism>
<proteinExistence type="predicted"/>
<sequence>MAERPARAAPKRTAIVLGRDAARTGATQAYVSLPPEGLRVGWRSSTTLPARLSFHHIGRAVLLLMGTEALAQSNDLLYEHTDLNE</sequence>
<dbReference type="AlphaFoldDB" id="A0AAV7PG45"/>
<keyword evidence="2" id="KW-1185">Reference proteome</keyword>
<reference evidence="1" key="1">
    <citation type="journal article" date="2022" name="bioRxiv">
        <title>Sequencing and chromosome-scale assembly of the giantPleurodeles waltlgenome.</title>
        <authorList>
            <person name="Brown T."/>
            <person name="Elewa A."/>
            <person name="Iarovenko S."/>
            <person name="Subramanian E."/>
            <person name="Araus A.J."/>
            <person name="Petzold A."/>
            <person name="Susuki M."/>
            <person name="Suzuki K.-i.T."/>
            <person name="Hayashi T."/>
            <person name="Toyoda A."/>
            <person name="Oliveira C."/>
            <person name="Osipova E."/>
            <person name="Leigh N.D."/>
            <person name="Simon A."/>
            <person name="Yun M.H."/>
        </authorList>
    </citation>
    <scope>NUCLEOTIDE SEQUENCE</scope>
    <source>
        <strain evidence="1">20211129_DDA</strain>
        <tissue evidence="1">Liver</tissue>
    </source>
</reference>
<dbReference type="Proteomes" id="UP001066276">
    <property type="component" value="Chromosome 7"/>
</dbReference>
<name>A0AAV7PG45_PLEWA</name>
<gene>
    <name evidence="1" type="ORF">NDU88_005675</name>
</gene>
<accession>A0AAV7PG45</accession>
<dbReference type="EMBL" id="JANPWB010000011">
    <property type="protein sequence ID" value="KAJ1127272.1"/>
    <property type="molecule type" value="Genomic_DNA"/>
</dbReference>
<protein>
    <submittedName>
        <fullName evidence="1">Uncharacterized protein</fullName>
    </submittedName>
</protein>